<comment type="caution">
    <text evidence="5">The sequence shown here is derived from an EMBL/GenBank/DDBJ whole genome shotgun (WGS) entry which is preliminary data.</text>
</comment>
<dbReference type="Proteomes" id="UP001556631">
    <property type="component" value="Unassembled WGS sequence"/>
</dbReference>
<keyword evidence="1 5" id="KW-0328">Glycosyltransferase</keyword>
<name>A0ABV3SXU0_9ACTN</name>
<dbReference type="PANTHER" id="PTHR12526:SF635">
    <property type="entry name" value="GLYCOSYL TRANSFERASE GROUP 1"/>
    <property type="match status" value="1"/>
</dbReference>
<evidence type="ECO:0000313" key="6">
    <source>
        <dbReference type="Proteomes" id="UP001556631"/>
    </source>
</evidence>
<dbReference type="GO" id="GO:0016757">
    <property type="term" value="F:glycosyltransferase activity"/>
    <property type="evidence" value="ECO:0007669"/>
    <property type="project" value="UniProtKB-KW"/>
</dbReference>
<dbReference type="SUPFAM" id="SSF53756">
    <property type="entry name" value="UDP-Glycosyltransferase/glycogen phosphorylase"/>
    <property type="match status" value="1"/>
</dbReference>
<sequence>MRISLVSEHANPLAALGGADAGGQNVHVAALAAGLAARGHEVTVHTRRDAVDAPVRVITEEGYAVEHVPAGPPTDIAKDELLPHITELGVRLREQWRREPPDLVHAHFWMSGLAALHATRGTSIPVLQTFHALGSVKRRQQGALDTSPPSRIDHERRLCAEVDQVIATCEDEVEELRLLGLPSSRATVIPCGVDTRVFHPGEPRPEGRPHRLLVLGRLVTRKGVGNALEAVAELTERGWADIELLVAGGSPGEALAADPEVLRLRRLADRLGILDRVRFLGSVARPDVPDLIRSVDVVVTVPWYEPFGIVPLEAMACGRPVVGSAVGGLLDTVVPGRTGELVPPREPALLAAALRDLLADPERRRRYGEAGRERAVTLYDWENVVARTEKAYAEAVAGTSLTARTSTEAAR</sequence>
<dbReference type="Pfam" id="PF00534">
    <property type="entry name" value="Glycos_transf_1"/>
    <property type="match status" value="1"/>
</dbReference>
<dbReference type="EMBL" id="JBFPJR010000012">
    <property type="protein sequence ID" value="MEX0427763.1"/>
    <property type="molecule type" value="Genomic_DNA"/>
</dbReference>
<evidence type="ECO:0000259" key="3">
    <source>
        <dbReference type="Pfam" id="PF00534"/>
    </source>
</evidence>
<dbReference type="RefSeq" id="WP_367993456.1">
    <property type="nucleotide sequence ID" value="NZ_JBFPJR010000012.1"/>
</dbReference>
<evidence type="ECO:0000256" key="1">
    <source>
        <dbReference type="ARBA" id="ARBA00022676"/>
    </source>
</evidence>
<dbReference type="Gene3D" id="3.40.50.2000">
    <property type="entry name" value="Glycogen Phosphorylase B"/>
    <property type="match status" value="2"/>
</dbReference>
<protein>
    <submittedName>
        <fullName evidence="5">Glycosyltransferase</fullName>
        <ecNumber evidence="5">2.4.-.-</ecNumber>
    </submittedName>
</protein>
<dbReference type="Pfam" id="PF13439">
    <property type="entry name" value="Glyco_transf_4"/>
    <property type="match status" value="1"/>
</dbReference>
<dbReference type="InterPro" id="IPR028098">
    <property type="entry name" value="Glyco_trans_4-like_N"/>
</dbReference>
<feature type="domain" description="Glycosyl transferase family 1" evidence="3">
    <location>
        <begin position="207"/>
        <end position="374"/>
    </location>
</feature>
<gene>
    <name evidence="5" type="ORF">AB3X52_09045</name>
</gene>
<keyword evidence="6" id="KW-1185">Reference proteome</keyword>
<keyword evidence="2 5" id="KW-0808">Transferase</keyword>
<dbReference type="EC" id="2.4.-.-" evidence="5"/>
<organism evidence="5 6">
    <name type="scientific">Nocardioides eburneus</name>
    <dbReference type="NCBI Taxonomy" id="3231482"/>
    <lineage>
        <taxon>Bacteria</taxon>
        <taxon>Bacillati</taxon>
        <taxon>Actinomycetota</taxon>
        <taxon>Actinomycetes</taxon>
        <taxon>Propionibacteriales</taxon>
        <taxon>Nocardioidaceae</taxon>
        <taxon>Nocardioides</taxon>
    </lineage>
</organism>
<reference evidence="5 6" key="1">
    <citation type="submission" date="2024-07" db="EMBL/GenBank/DDBJ databases">
        <authorList>
            <person name="Lee S."/>
            <person name="Kang M."/>
        </authorList>
    </citation>
    <scope>NUCLEOTIDE SEQUENCE [LARGE SCALE GENOMIC DNA]</scope>
    <source>
        <strain evidence="5 6">DS6</strain>
    </source>
</reference>
<evidence type="ECO:0000313" key="5">
    <source>
        <dbReference type="EMBL" id="MEX0427763.1"/>
    </source>
</evidence>
<dbReference type="PANTHER" id="PTHR12526">
    <property type="entry name" value="GLYCOSYLTRANSFERASE"/>
    <property type="match status" value="1"/>
</dbReference>
<evidence type="ECO:0000259" key="4">
    <source>
        <dbReference type="Pfam" id="PF13439"/>
    </source>
</evidence>
<evidence type="ECO:0000256" key="2">
    <source>
        <dbReference type="ARBA" id="ARBA00022679"/>
    </source>
</evidence>
<proteinExistence type="predicted"/>
<accession>A0ABV3SXU0</accession>
<feature type="domain" description="Glycosyltransferase subfamily 4-like N-terminal" evidence="4">
    <location>
        <begin position="22"/>
        <end position="196"/>
    </location>
</feature>
<dbReference type="InterPro" id="IPR001296">
    <property type="entry name" value="Glyco_trans_1"/>
</dbReference>